<sequence>MDNYPISSKSLEKHYHINGDRFGQQYKDHLSDYHEWKQKEHAANWMLFPGNLGPRLSLDETSLSNGELYTILTNKAAKGQRGALVAMIKGTKSESVIEILKQLPKSLRDKVEEITLDMAGSMNLIVRHCFSKAVKIIDRFHVQKLACDALQEMRIKHRWDAINEETDSMANARWEKTEYVPVRFDNGDTKKQLLARSRYLLFKSPNKWTNTQKVRAKILFAQYPDIKQAFSLTHSLRMIFSQTKDKGVAFTKLARWYNDVAESGFKAFNTISATIYTHYKEILNFFDNRSTNASAESFNAKIKAFRATQTGVCDMKFFLFRLAKIYA</sequence>
<accession>A0A4R6HAP5</accession>
<dbReference type="EMBL" id="SNWI01000001">
    <property type="protein sequence ID" value="TDO05008.1"/>
    <property type="molecule type" value="Genomic_DNA"/>
</dbReference>
<organism evidence="2 3">
    <name type="scientific">Sunxiuqinia elliptica</name>
    <dbReference type="NCBI Taxonomy" id="655355"/>
    <lineage>
        <taxon>Bacteria</taxon>
        <taxon>Pseudomonadati</taxon>
        <taxon>Bacteroidota</taxon>
        <taxon>Bacteroidia</taxon>
        <taxon>Marinilabiliales</taxon>
        <taxon>Prolixibacteraceae</taxon>
        <taxon>Sunxiuqinia</taxon>
    </lineage>
</organism>
<evidence type="ECO:0000259" key="1">
    <source>
        <dbReference type="Pfam" id="PF01610"/>
    </source>
</evidence>
<dbReference type="Pfam" id="PF01610">
    <property type="entry name" value="DDE_Tnp_ISL3"/>
    <property type="match status" value="1"/>
</dbReference>
<gene>
    <name evidence="2" type="ORF">DET52_101364</name>
</gene>
<protein>
    <submittedName>
        <fullName evidence="2">Transposase</fullName>
    </submittedName>
</protein>
<evidence type="ECO:0000313" key="2">
    <source>
        <dbReference type="EMBL" id="TDO05008.1"/>
    </source>
</evidence>
<dbReference type="PANTHER" id="PTHR33498:SF1">
    <property type="entry name" value="TRANSPOSASE FOR INSERTION SEQUENCE ELEMENT IS1557"/>
    <property type="match status" value="1"/>
</dbReference>
<name>A0A4R6HAP5_9BACT</name>
<dbReference type="InterPro" id="IPR047951">
    <property type="entry name" value="Transpos_ISL3"/>
</dbReference>
<evidence type="ECO:0000313" key="3">
    <source>
        <dbReference type="Proteomes" id="UP000294848"/>
    </source>
</evidence>
<comment type="caution">
    <text evidence="2">The sequence shown here is derived from an EMBL/GenBank/DDBJ whole genome shotgun (WGS) entry which is preliminary data.</text>
</comment>
<dbReference type="RefSeq" id="WP_133463138.1">
    <property type="nucleotide sequence ID" value="NZ_SNWI01000001.1"/>
</dbReference>
<dbReference type="Proteomes" id="UP000294848">
    <property type="component" value="Unassembled WGS sequence"/>
</dbReference>
<dbReference type="PANTHER" id="PTHR33498">
    <property type="entry name" value="TRANSPOSASE FOR INSERTION SEQUENCE ELEMENT IS1557"/>
    <property type="match status" value="1"/>
</dbReference>
<proteinExistence type="predicted"/>
<feature type="domain" description="Transposase IS204/IS1001/IS1096/IS1165 DDE" evidence="1">
    <location>
        <begin position="56"/>
        <end position="321"/>
    </location>
</feature>
<reference evidence="2 3" key="1">
    <citation type="submission" date="2019-03" db="EMBL/GenBank/DDBJ databases">
        <title>Freshwater and sediment microbial communities from various areas in North America, analyzing microbe dynamics in response to fracking.</title>
        <authorList>
            <person name="Lamendella R."/>
        </authorList>
    </citation>
    <scope>NUCLEOTIDE SEQUENCE [LARGE SCALE GENOMIC DNA]</scope>
    <source>
        <strain evidence="2 3">114D</strain>
    </source>
</reference>
<dbReference type="OrthoDB" id="2110692at2"/>
<dbReference type="AlphaFoldDB" id="A0A4R6HAP5"/>
<dbReference type="InterPro" id="IPR002560">
    <property type="entry name" value="Transposase_DDE"/>
</dbReference>